<organism evidence="2 3">
    <name type="scientific">Lentinula edodes</name>
    <name type="common">Shiitake mushroom</name>
    <name type="synonym">Lentinus edodes</name>
    <dbReference type="NCBI Taxonomy" id="5353"/>
    <lineage>
        <taxon>Eukaryota</taxon>
        <taxon>Fungi</taxon>
        <taxon>Dikarya</taxon>
        <taxon>Basidiomycota</taxon>
        <taxon>Agaricomycotina</taxon>
        <taxon>Agaricomycetes</taxon>
        <taxon>Agaricomycetidae</taxon>
        <taxon>Agaricales</taxon>
        <taxon>Marasmiineae</taxon>
        <taxon>Omphalotaceae</taxon>
        <taxon>Lentinula</taxon>
    </lineage>
</organism>
<dbReference type="EMBL" id="BDGU01000015">
    <property type="protein sequence ID" value="GAV99631.1"/>
    <property type="molecule type" value="Genomic_DNA"/>
</dbReference>
<gene>
    <name evidence="2" type="ORF">LENED_001100</name>
</gene>
<name>A0A1Q3DXA3_LENED</name>
<keyword evidence="3" id="KW-1185">Reference proteome</keyword>
<evidence type="ECO:0000313" key="3">
    <source>
        <dbReference type="Proteomes" id="UP000188533"/>
    </source>
</evidence>
<sequence>MSELLTIDPTTYPVNSPVSSHDPISIIEEEVKLWVIRDKASRKTKKAYIYIGEQGFGLGDVPPLSDSVPPKKKFNIGKPPQDPTELLGPAFFANTQDRDRTLNELRTLNQNYGKIEGRYYVYLTEILRRLAWHQTGLLDPMFSFDDELLQKWNDRADKIAKKINEKKEKKRKDAQAKKINEKKEKKRKDAQAQGKSNRTKRTRG</sequence>
<feature type="compositionally biased region" description="Basic and acidic residues" evidence="1">
    <location>
        <begin position="163"/>
        <end position="190"/>
    </location>
</feature>
<accession>A0A1Q3DXA3</accession>
<evidence type="ECO:0000256" key="1">
    <source>
        <dbReference type="SAM" id="MobiDB-lite"/>
    </source>
</evidence>
<dbReference type="AlphaFoldDB" id="A0A1Q3DXA3"/>
<feature type="region of interest" description="Disordered" evidence="1">
    <location>
        <begin position="163"/>
        <end position="204"/>
    </location>
</feature>
<proteinExistence type="predicted"/>
<protein>
    <submittedName>
        <fullName evidence="2">Uncharacterized protein</fullName>
    </submittedName>
</protein>
<reference evidence="2 3" key="1">
    <citation type="submission" date="2016-08" db="EMBL/GenBank/DDBJ databases">
        <authorList>
            <consortium name="Lentinula edodes genome sequencing consortium"/>
            <person name="Sakamoto Y."/>
            <person name="Nakade K."/>
            <person name="Sato S."/>
            <person name="Yoshida Y."/>
            <person name="Miyazaki K."/>
            <person name="Natsume S."/>
            <person name="Konno N."/>
        </authorList>
    </citation>
    <scope>NUCLEOTIDE SEQUENCE [LARGE SCALE GENOMIC DNA]</scope>
    <source>
        <strain evidence="2 3">NBRC 111202</strain>
    </source>
</reference>
<evidence type="ECO:0000313" key="2">
    <source>
        <dbReference type="EMBL" id="GAV99631.1"/>
    </source>
</evidence>
<reference evidence="2 3" key="2">
    <citation type="submission" date="2017-02" db="EMBL/GenBank/DDBJ databases">
        <title>A genome survey and senescence transcriptome analysis in Lentinula edodes.</title>
        <authorList>
            <person name="Sakamoto Y."/>
            <person name="Nakade K."/>
            <person name="Sato S."/>
            <person name="Yoshida Y."/>
            <person name="Miyazaki K."/>
            <person name="Natsume S."/>
            <person name="Konno N."/>
        </authorList>
    </citation>
    <scope>NUCLEOTIDE SEQUENCE [LARGE SCALE GENOMIC DNA]</scope>
    <source>
        <strain evidence="2 3">NBRC 111202</strain>
    </source>
</reference>
<comment type="caution">
    <text evidence="2">The sequence shown here is derived from an EMBL/GenBank/DDBJ whole genome shotgun (WGS) entry which is preliminary data.</text>
</comment>
<dbReference type="Proteomes" id="UP000188533">
    <property type="component" value="Unassembled WGS sequence"/>
</dbReference>